<name>A0A0F6B809_SALT1</name>
<sequence length="41" mass="4647">MLDSLPDAALPFWAYKSRCLKIGRRRRGQFVHGKRAGPGAY</sequence>
<accession>A0A0F6B809</accession>
<reference evidence="1 2" key="1">
    <citation type="journal article" date="2010" name="J. Bacteriol.">
        <title>Short-term signatures of evolutionary change in the Salmonella enterica serovar typhimurium 14028 genome.</title>
        <authorList>
            <person name="Jarvik T."/>
            <person name="Smillie C."/>
            <person name="Groisman E.A."/>
            <person name="Ochman H."/>
        </authorList>
    </citation>
    <scope>NUCLEOTIDE SEQUENCE [LARGE SCALE GENOMIC DNA]</scope>
    <source>
        <strain evidence="2">14028s / SGSC 2262</strain>
    </source>
</reference>
<gene>
    <name evidence="1" type="ordered locus">STM14_4269</name>
</gene>
<organism evidence="1 2">
    <name type="scientific">Salmonella typhimurium (strain 14028s / SGSC 2262)</name>
    <dbReference type="NCBI Taxonomy" id="588858"/>
    <lineage>
        <taxon>Bacteria</taxon>
        <taxon>Pseudomonadati</taxon>
        <taxon>Pseudomonadota</taxon>
        <taxon>Gammaproteobacteria</taxon>
        <taxon>Enterobacterales</taxon>
        <taxon>Enterobacteriaceae</taxon>
        <taxon>Salmonella</taxon>
    </lineage>
</organism>
<proteinExistence type="predicted"/>
<keyword evidence="2" id="KW-1185">Reference proteome</keyword>
<dbReference type="KEGG" id="seo:STM14_4269"/>
<dbReference type="EMBL" id="CP001363">
    <property type="protein sequence ID" value="ACY90657.1"/>
    <property type="molecule type" value="Genomic_DNA"/>
</dbReference>
<protein>
    <submittedName>
        <fullName evidence="1">Uncharacterized protein</fullName>
    </submittedName>
</protein>
<dbReference type="HOGENOM" id="CLU_213948_0_0_6"/>
<dbReference type="Proteomes" id="UP000002695">
    <property type="component" value="Chromosome"/>
</dbReference>
<evidence type="ECO:0000313" key="2">
    <source>
        <dbReference type="Proteomes" id="UP000002695"/>
    </source>
</evidence>
<dbReference type="AlphaFoldDB" id="A0A0F6B809"/>
<evidence type="ECO:0000313" key="1">
    <source>
        <dbReference type="EMBL" id="ACY90657.1"/>
    </source>
</evidence>